<protein>
    <submittedName>
        <fullName evidence="2">Uncharacterized protein</fullName>
    </submittedName>
</protein>
<feature type="transmembrane region" description="Helical" evidence="1">
    <location>
        <begin position="12"/>
        <end position="33"/>
    </location>
</feature>
<name>A0A0A7I9T0_9BIFI</name>
<evidence type="ECO:0000256" key="1">
    <source>
        <dbReference type="SAM" id="Phobius"/>
    </source>
</evidence>
<sequence length="172" mass="18924">MSNQTTTRNLTVPKIVAIVGNVLMLLCVFLPYASVAKDSPYREYADEMVDGVRAGELADPSMFKFATLYNKLKDQTSNGSEIAMIVMALVAAIAITAIIALIFACVSKGIPALVFSIINFLLFLVLNWDFSDRGVVPTDDYSWGFGYYLFYAAALVAVVGAIWMIVSKRREQ</sequence>
<evidence type="ECO:0000313" key="2">
    <source>
        <dbReference type="EMBL" id="AIZ17028.1"/>
    </source>
</evidence>
<keyword evidence="1" id="KW-0812">Transmembrane</keyword>
<organism evidence="2 3">
    <name type="scientific">Bifidobacterium pseudolongum PV8-2</name>
    <dbReference type="NCBI Taxonomy" id="1447715"/>
    <lineage>
        <taxon>Bacteria</taxon>
        <taxon>Bacillati</taxon>
        <taxon>Actinomycetota</taxon>
        <taxon>Actinomycetes</taxon>
        <taxon>Bifidobacteriales</taxon>
        <taxon>Bifidobacteriaceae</taxon>
        <taxon>Bifidobacterium</taxon>
    </lineage>
</organism>
<dbReference type="HOGENOM" id="CLU_109253_0_0_11"/>
<dbReference type="RefSeq" id="WP_039171563.1">
    <property type="nucleotide sequence ID" value="NZ_CP007457.1"/>
</dbReference>
<keyword evidence="3" id="KW-1185">Reference proteome</keyword>
<feature type="transmembrane region" description="Helical" evidence="1">
    <location>
        <begin position="110"/>
        <end position="128"/>
    </location>
</feature>
<feature type="transmembrane region" description="Helical" evidence="1">
    <location>
        <begin position="82"/>
        <end position="103"/>
    </location>
</feature>
<keyword evidence="1" id="KW-1133">Transmembrane helix</keyword>
<dbReference type="OrthoDB" id="3239487at2"/>
<evidence type="ECO:0000313" key="3">
    <source>
        <dbReference type="Proteomes" id="UP000030636"/>
    </source>
</evidence>
<dbReference type="AlphaFoldDB" id="A0A0A7I9T0"/>
<gene>
    <name evidence="2" type="ORF">AH67_03375</name>
</gene>
<feature type="transmembrane region" description="Helical" evidence="1">
    <location>
        <begin position="148"/>
        <end position="166"/>
    </location>
</feature>
<dbReference type="KEGG" id="bpsp:AH67_03375"/>
<reference evidence="2 3" key="1">
    <citation type="journal article" date="2015" name="Genome Announc.">
        <title>Bifidobacterium pseudolongum Strain PV8-2, Isolated from a Stool Sample of an Anemic Kenyan Infant.</title>
        <authorList>
            <person name="Vazquez-Gutierrez P."/>
            <person name="Lacroix C."/>
            <person name="Chassard C."/>
            <person name="Klumpp J."/>
            <person name="Stevens M.J."/>
            <person name="Jans C."/>
        </authorList>
    </citation>
    <scope>NUCLEOTIDE SEQUENCE [LARGE SCALE GENOMIC DNA]</scope>
    <source>
        <strain evidence="2 3">PV8-2</strain>
    </source>
</reference>
<accession>A0A0A7I9T0</accession>
<keyword evidence="1" id="KW-0472">Membrane</keyword>
<proteinExistence type="predicted"/>
<dbReference type="Proteomes" id="UP000030636">
    <property type="component" value="Chromosome"/>
</dbReference>
<dbReference type="EMBL" id="CP007457">
    <property type="protein sequence ID" value="AIZ17028.1"/>
    <property type="molecule type" value="Genomic_DNA"/>
</dbReference>